<gene>
    <name evidence="2" type="ORF">Lspi_2510</name>
</gene>
<dbReference type="SUPFAM" id="SSF48403">
    <property type="entry name" value="Ankyrin repeat"/>
    <property type="match status" value="1"/>
</dbReference>
<dbReference type="InterPro" id="IPR002110">
    <property type="entry name" value="Ankyrin_rpt"/>
</dbReference>
<dbReference type="SUPFAM" id="SSF140860">
    <property type="entry name" value="Pseudo ankyrin repeat-like"/>
    <property type="match status" value="1"/>
</dbReference>
<keyword evidence="3" id="KW-1185">Reference proteome</keyword>
<dbReference type="Gene3D" id="1.25.40.20">
    <property type="entry name" value="Ankyrin repeat-containing domain"/>
    <property type="match status" value="3"/>
</dbReference>
<feature type="compositionally biased region" description="Polar residues" evidence="1">
    <location>
        <begin position="999"/>
        <end position="1017"/>
    </location>
</feature>
<dbReference type="RefSeq" id="WP_058484396.1">
    <property type="nucleotide sequence ID" value="NZ_CAAAII010000005.1"/>
</dbReference>
<feature type="region of interest" description="Disordered" evidence="1">
    <location>
        <begin position="998"/>
        <end position="1032"/>
    </location>
</feature>
<dbReference type="PANTHER" id="PTHR46586">
    <property type="entry name" value="ANKYRIN REPEAT-CONTAINING PROTEIN"/>
    <property type="match status" value="1"/>
</dbReference>
<dbReference type="Proteomes" id="UP000054877">
    <property type="component" value="Unassembled WGS sequence"/>
</dbReference>
<dbReference type="PATRIC" id="fig|452.5.peg.2774"/>
<protein>
    <submittedName>
        <fullName evidence="2">Ankyrin repeat protein</fullName>
    </submittedName>
</protein>
<proteinExistence type="predicted"/>
<dbReference type="OrthoDB" id="5649599at2"/>
<comment type="caution">
    <text evidence="2">The sequence shown here is derived from an EMBL/GenBank/DDBJ whole genome shotgun (WGS) entry which is preliminary data.</text>
</comment>
<accession>A0A0W0YYH3</accession>
<evidence type="ECO:0000313" key="2">
    <source>
        <dbReference type="EMBL" id="KTD61880.1"/>
    </source>
</evidence>
<dbReference type="InterPro" id="IPR036770">
    <property type="entry name" value="Ankyrin_rpt-contain_sf"/>
</dbReference>
<dbReference type="STRING" id="452.Lspi_2510"/>
<dbReference type="Pfam" id="PF12796">
    <property type="entry name" value="Ank_2"/>
    <property type="match status" value="1"/>
</dbReference>
<dbReference type="InterPro" id="IPR052050">
    <property type="entry name" value="SecEffector_AnkRepeat"/>
</dbReference>
<dbReference type="SMART" id="SM00248">
    <property type="entry name" value="ANK"/>
    <property type="match status" value="10"/>
</dbReference>
<organism evidence="2 3">
    <name type="scientific">Legionella spiritensis</name>
    <dbReference type="NCBI Taxonomy" id="452"/>
    <lineage>
        <taxon>Bacteria</taxon>
        <taxon>Pseudomonadati</taxon>
        <taxon>Pseudomonadota</taxon>
        <taxon>Gammaproteobacteria</taxon>
        <taxon>Legionellales</taxon>
        <taxon>Legionellaceae</taxon>
        <taxon>Legionella</taxon>
    </lineage>
</organism>
<sequence length="1032" mass="118581">MRFRSENERLNDPQAWMINRFLWEAVYSGQIQESTLRLMTIENVMDVLTENFVEASNEEKLQHWVGILLSHPDWTLLDLIRIATDVLEIIPNDAFWGAALIGRVDLMKHYSKDCPDVIHTLPKEEYLAFRLAIMDGNLKFVNYFLGDFMDNASFNEVQRLEGMYDYKGVLRNNRGYSAFCQAAENGHLDVLNRLAKRFPGIIDDMLAKKSYYALELAFKNGHHNIVKLILNPNSWGATKRNLRPAFSLAAKYGHAKAAIRLRNFTRINEFHNWKYDSRTYIYALRMAVKNGHLELAKSMISWVSPGEAVFILNSVFLWAAENGDLDVLNRLVELAPDQVAAMVAEKSCQAFKRAAENGHLNVLNLLVELAPDQVAAMVAEDNYYAFSVAAQNGYLEMVTWLVELAPDQAAMMVAADDYYAFRLAAENGHLDVLHCLVELAPDQIVEMVAAWNYEAFRQAAIKGHTSVVRYLLQFSSVYAHAESHWQENHYTDYVTTYTQDYLQQLDEDWHAFSDAYPDGVYDFRNDEGEPDVLRALHGYYVLRQVIRRSIEGGLGIDTLATVERLLNIPGIKELVVANVRSRRFRDEQQVVSLVIGQRHNELLRLAFSVGHEDMIQRLLAIPAIREAAERHNFYDHEAVFDLRELAQDRESSMHGLTPQEQQSVSAIEEAYQGQLLEEGGAAAVMESLKQQLRDLYEQRPELSSIDIDGELYALPFDWEDMRVFIETHAYMDEALEQQIYNVYLQNHYHSAYRYLSKPNRWMADNASYVYIDRASNTRWSTFEEYLPLIAYLWLAASDESRPPMEEGMGVSERIDLFIRQLHLLNRAHNWDKSREVEKDGRIIREQYDDNEKDKPSCFSGVKRRLFQALISHPLYSPLNQVTVAQFVREWARDYYQARLQDYSSDDLRTMQQVFDKAYDEGIGNPLDNPLIQSLALGEEEQEAITEAFLERFGARAKGWDFVISSTLTACGAVPDNAFVALYASASLYRLLDEIPDQEQPLTNSSGNYGFFQSSGLSEQPDRSSDRNRMPLP</sequence>
<feature type="compositionally biased region" description="Basic and acidic residues" evidence="1">
    <location>
        <begin position="1019"/>
        <end position="1032"/>
    </location>
</feature>
<evidence type="ECO:0000256" key="1">
    <source>
        <dbReference type="SAM" id="MobiDB-lite"/>
    </source>
</evidence>
<evidence type="ECO:0000313" key="3">
    <source>
        <dbReference type="Proteomes" id="UP000054877"/>
    </source>
</evidence>
<reference evidence="2 3" key="1">
    <citation type="submission" date="2015-11" db="EMBL/GenBank/DDBJ databases">
        <title>Genomic analysis of 38 Legionella species identifies large and diverse effector repertoires.</title>
        <authorList>
            <person name="Burstein D."/>
            <person name="Amaro F."/>
            <person name="Zusman T."/>
            <person name="Lifshitz Z."/>
            <person name="Cohen O."/>
            <person name="Gilbert J.A."/>
            <person name="Pupko T."/>
            <person name="Shuman H.A."/>
            <person name="Segal G."/>
        </authorList>
    </citation>
    <scope>NUCLEOTIDE SEQUENCE [LARGE SCALE GENOMIC DNA]</scope>
    <source>
        <strain evidence="2 3">Mt.St.Helens-9</strain>
    </source>
</reference>
<name>A0A0W0YYH3_LEGSP</name>
<dbReference type="EMBL" id="LNYX01000031">
    <property type="protein sequence ID" value="KTD61880.1"/>
    <property type="molecule type" value="Genomic_DNA"/>
</dbReference>
<dbReference type="PANTHER" id="PTHR46586:SF3">
    <property type="entry name" value="ANKYRIN REPEAT-CONTAINING PROTEIN"/>
    <property type="match status" value="1"/>
</dbReference>
<dbReference type="AlphaFoldDB" id="A0A0W0YYH3"/>